<sequence>MTTERPVSVGSRWLARLLAHRGVAMPAEVTPEELRRLAAVPGWPAADAASCPQRMATVVDPGRSATT</sequence>
<accession>A0A7W7M8B4</accession>
<dbReference type="EMBL" id="JACHNB010000001">
    <property type="protein sequence ID" value="MBB4740733.1"/>
    <property type="molecule type" value="Genomic_DNA"/>
</dbReference>
<organism evidence="1 2">
    <name type="scientific">Actinoplanes octamycinicus</name>
    <dbReference type="NCBI Taxonomy" id="135948"/>
    <lineage>
        <taxon>Bacteria</taxon>
        <taxon>Bacillati</taxon>
        <taxon>Actinomycetota</taxon>
        <taxon>Actinomycetes</taxon>
        <taxon>Micromonosporales</taxon>
        <taxon>Micromonosporaceae</taxon>
        <taxon>Actinoplanes</taxon>
    </lineage>
</organism>
<dbReference type="RefSeq" id="WP_185041297.1">
    <property type="nucleotide sequence ID" value="NZ_BAABFG010000005.1"/>
</dbReference>
<protein>
    <submittedName>
        <fullName evidence="1">Uncharacterized protein</fullName>
    </submittedName>
</protein>
<comment type="caution">
    <text evidence="1">The sequence shown here is derived from an EMBL/GenBank/DDBJ whole genome shotgun (WGS) entry which is preliminary data.</text>
</comment>
<name>A0A7W7M8B4_9ACTN</name>
<reference evidence="1 2" key="1">
    <citation type="submission" date="2020-08" db="EMBL/GenBank/DDBJ databases">
        <title>Sequencing the genomes of 1000 actinobacteria strains.</title>
        <authorList>
            <person name="Klenk H.-P."/>
        </authorList>
    </citation>
    <scope>NUCLEOTIDE SEQUENCE [LARGE SCALE GENOMIC DNA]</scope>
    <source>
        <strain evidence="1 2">DSM 45809</strain>
    </source>
</reference>
<evidence type="ECO:0000313" key="1">
    <source>
        <dbReference type="EMBL" id="MBB4740733.1"/>
    </source>
</evidence>
<keyword evidence="2" id="KW-1185">Reference proteome</keyword>
<gene>
    <name evidence="1" type="ORF">BJY16_004192</name>
</gene>
<proteinExistence type="predicted"/>
<dbReference type="Proteomes" id="UP000546162">
    <property type="component" value="Unassembled WGS sequence"/>
</dbReference>
<evidence type="ECO:0000313" key="2">
    <source>
        <dbReference type="Proteomes" id="UP000546162"/>
    </source>
</evidence>
<dbReference type="AlphaFoldDB" id="A0A7W7M8B4"/>